<feature type="region of interest" description="Disordered" evidence="1">
    <location>
        <begin position="348"/>
        <end position="417"/>
    </location>
</feature>
<name>A0A8J8P589_HALGN</name>
<feature type="region of interest" description="Disordered" evidence="1">
    <location>
        <begin position="848"/>
        <end position="867"/>
    </location>
</feature>
<feature type="region of interest" description="Disordered" evidence="1">
    <location>
        <begin position="892"/>
        <end position="937"/>
    </location>
</feature>
<comment type="caution">
    <text evidence="2">The sequence shown here is derived from an EMBL/GenBank/DDBJ whole genome shotgun (WGS) entry which is preliminary data.</text>
</comment>
<dbReference type="OrthoDB" id="10605004at2759"/>
<keyword evidence="3" id="KW-1185">Reference proteome</keyword>
<evidence type="ECO:0000313" key="2">
    <source>
        <dbReference type="EMBL" id="TNV86295.1"/>
    </source>
</evidence>
<accession>A0A8J8P589</accession>
<protein>
    <submittedName>
        <fullName evidence="2">Uncharacterized protein</fullName>
    </submittedName>
</protein>
<feature type="region of interest" description="Disordered" evidence="1">
    <location>
        <begin position="969"/>
        <end position="1010"/>
    </location>
</feature>
<sequence>MDIFLDEMRNQFLSANSGNAIPQSILFQQTRLMEKQVQVLEQNQKSMTEVLSNVFNQNATGPSTAQNVRQQIFHENRTMMLQMMAPMNQQLNEMKLLYENSKAASGDIGGKIDELKRVLAMQGEMYLRGGNASQQSTNIFQQNEIIDPNIVKKGVEELREQMKDMQREAMLIEGDMEKRFQAMTMKTQQQRHLPASITEEYDTLYDQVQKKSGITHTREVVMERLGGYFDYAQFGEELRQIMVQKEALDREFRSGALEVPEYQKGQKIPDYDFSSSIFTKDLFSPSQPQTAVIPEKMSNQRPAYLDTIQTEPVYKVDLEAFRSEGISQQKTIVDDIQPPVQRVVMPQPVSAQPKAAAGPSRPSVTQKPVNDKIAQRSPLKSNDDSDFSDEPLPAKKQPKQPTPKKQPAKPLPDKGEQIKNLDLFTLKKQVIEELKSEINIRKSLQTPFEANQAHAQNEVQPQPSVVIQGKKEPQIQEKDEMAEIMNRMRQVQAEIETHTSVPQSLRQSQESNRLPLSETMIVDAVAEAFLKEIQGASVRNSVQSLNEGQNPMLENSMEYRRLGEEVILEKLQGIFDDLAPPHEVKKPFEIINSIPISHSKPDVQVLTQETVQMAPQVIQQPQIIMQAPQPQQPPVIIPIVLNADSKIQNNPQLDSVFKNQGQLRDMISQVISSQLQMHNIKQANTGNRARVDIDEYDDDFEGEDVKKKEVDLNLTSRTVQEEEARTKAEQMETKKQMFINVQPYVAQTLNMGLPGGYSNPFSFTKGKQPNTLQAAPLLDLDNFDLSSHADYSDQSSDYHFKSIDERKPKQRYTTNASEGEIGAAVDSSVDEISLGEIRFPTTANITKHTTKQKRANPPAGTFTRDLSSGISRMAGGISYPSTQMRPLGETINYEEDKEVSPEKDDEKPIYESSEGPIPRPKLNKVGGVTGKSGNNMLNSGESFGVMGRGFNAMKSSGGNYLRETIKDDFLNENEDEDELQSIHSAESGEMMYSGARKGGNNSRPGTGAKK</sequence>
<organism evidence="2 3">
    <name type="scientific">Halteria grandinella</name>
    <dbReference type="NCBI Taxonomy" id="5974"/>
    <lineage>
        <taxon>Eukaryota</taxon>
        <taxon>Sar</taxon>
        <taxon>Alveolata</taxon>
        <taxon>Ciliophora</taxon>
        <taxon>Intramacronucleata</taxon>
        <taxon>Spirotrichea</taxon>
        <taxon>Stichotrichia</taxon>
        <taxon>Sporadotrichida</taxon>
        <taxon>Halteriidae</taxon>
        <taxon>Halteria</taxon>
    </lineage>
</organism>
<proteinExistence type="predicted"/>
<feature type="compositionally biased region" description="Basic and acidic residues" evidence="1">
    <location>
        <begin position="898"/>
        <end position="909"/>
    </location>
</feature>
<evidence type="ECO:0000313" key="3">
    <source>
        <dbReference type="Proteomes" id="UP000785679"/>
    </source>
</evidence>
<feature type="compositionally biased region" description="Acidic residues" evidence="1">
    <location>
        <begin position="970"/>
        <end position="979"/>
    </location>
</feature>
<dbReference type="EMBL" id="RRYP01001178">
    <property type="protein sequence ID" value="TNV86295.1"/>
    <property type="molecule type" value="Genomic_DNA"/>
</dbReference>
<evidence type="ECO:0000256" key="1">
    <source>
        <dbReference type="SAM" id="MobiDB-lite"/>
    </source>
</evidence>
<dbReference type="Proteomes" id="UP000785679">
    <property type="component" value="Unassembled WGS sequence"/>
</dbReference>
<feature type="region of interest" description="Disordered" evidence="1">
    <location>
        <begin position="799"/>
        <end position="819"/>
    </location>
</feature>
<dbReference type="AlphaFoldDB" id="A0A8J8P589"/>
<gene>
    <name evidence="2" type="ORF">FGO68_gene5988</name>
</gene>
<reference evidence="2" key="1">
    <citation type="submission" date="2019-06" db="EMBL/GenBank/DDBJ databases">
        <authorList>
            <person name="Zheng W."/>
        </authorList>
    </citation>
    <scope>NUCLEOTIDE SEQUENCE</scope>
    <source>
        <strain evidence="2">QDHG01</strain>
    </source>
</reference>